<dbReference type="Proteomes" id="UP000234331">
    <property type="component" value="Unassembled WGS sequence"/>
</dbReference>
<dbReference type="InterPro" id="IPR000262">
    <property type="entry name" value="FMN-dep_DH"/>
</dbReference>
<dbReference type="EMBL" id="FZMO01000547">
    <property type="protein sequence ID" value="SNQ51752.1"/>
    <property type="molecule type" value="Genomic_DNA"/>
</dbReference>
<feature type="binding site" evidence="7">
    <location>
        <position position="219"/>
    </location>
    <ligand>
        <name>FMN</name>
        <dbReference type="ChEBI" id="CHEBI:58210"/>
    </ligand>
</feature>
<dbReference type="GO" id="GO:0016491">
    <property type="term" value="F:oxidoreductase activity"/>
    <property type="evidence" value="ECO:0007669"/>
    <property type="project" value="UniProtKB-KW"/>
</dbReference>
<evidence type="ECO:0000259" key="8">
    <source>
        <dbReference type="PROSITE" id="PS51349"/>
    </source>
</evidence>
<dbReference type="AlphaFoldDB" id="A0A2I2L1F6"/>
<comment type="cofactor">
    <cofactor evidence="1">
        <name>FMN</name>
        <dbReference type="ChEBI" id="CHEBI:58210"/>
    </cofactor>
</comment>
<dbReference type="PIRSF" id="PIRSF000138">
    <property type="entry name" value="Al-hdrx_acd_dh"/>
    <property type="match status" value="1"/>
</dbReference>
<dbReference type="InterPro" id="IPR008259">
    <property type="entry name" value="FMN_hydac_DH_AS"/>
</dbReference>
<keyword evidence="2 7" id="KW-0285">Flavoprotein</keyword>
<dbReference type="SUPFAM" id="SSF51395">
    <property type="entry name" value="FMN-linked oxidoreductases"/>
    <property type="match status" value="1"/>
</dbReference>
<dbReference type="InterPro" id="IPR037396">
    <property type="entry name" value="FMN_HAD"/>
</dbReference>
<evidence type="ECO:0000256" key="1">
    <source>
        <dbReference type="ARBA" id="ARBA00001917"/>
    </source>
</evidence>
<feature type="binding site" evidence="7">
    <location>
        <position position="246"/>
    </location>
    <ligand>
        <name>glyoxylate</name>
        <dbReference type="ChEBI" id="CHEBI:36655"/>
    </ligand>
</feature>
<feature type="binding site" evidence="7">
    <location>
        <position position="128"/>
    </location>
    <ligand>
        <name>glyoxylate</name>
        <dbReference type="ChEBI" id="CHEBI:36655"/>
    </ligand>
</feature>
<proteinExistence type="inferred from homology"/>
<organism evidence="9 10">
    <name type="scientific">Frankia canadensis</name>
    <dbReference type="NCBI Taxonomy" id="1836972"/>
    <lineage>
        <taxon>Bacteria</taxon>
        <taxon>Bacillati</taxon>
        <taxon>Actinomycetota</taxon>
        <taxon>Actinomycetes</taxon>
        <taxon>Frankiales</taxon>
        <taxon>Frankiaceae</taxon>
        <taxon>Frankia</taxon>
    </lineage>
</organism>
<feature type="binding site" evidence="7">
    <location>
        <position position="241"/>
    </location>
    <ligand>
        <name>FMN</name>
        <dbReference type="ChEBI" id="CHEBI:58210"/>
    </ligand>
</feature>
<dbReference type="RefSeq" id="WP_165818661.1">
    <property type="nucleotide sequence ID" value="NZ_FZMO01000547.1"/>
</dbReference>
<name>A0A2I2L1F6_9ACTN</name>
<protein>
    <recommendedName>
        <fullName evidence="8">FMN hydroxy acid dehydrogenase domain-containing protein</fullName>
    </recommendedName>
</protein>
<reference evidence="9 10" key="1">
    <citation type="submission" date="2017-06" db="EMBL/GenBank/DDBJ databases">
        <authorList>
            <person name="Kim H.J."/>
            <person name="Triplett B.A."/>
        </authorList>
    </citation>
    <scope>NUCLEOTIDE SEQUENCE [LARGE SCALE GENOMIC DNA]</scope>
    <source>
        <strain evidence="9">FRACA_ARgP5</strain>
    </source>
</reference>
<dbReference type="PROSITE" id="PS51349">
    <property type="entry name" value="FMN_HYDROXY_ACID_DH_2"/>
    <property type="match status" value="1"/>
</dbReference>
<feature type="binding site" evidence="7">
    <location>
        <position position="126"/>
    </location>
    <ligand>
        <name>FMN</name>
        <dbReference type="ChEBI" id="CHEBI:58210"/>
    </ligand>
</feature>
<dbReference type="InterPro" id="IPR013785">
    <property type="entry name" value="Aldolase_TIM"/>
</dbReference>
<feature type="binding site" evidence="7">
    <location>
        <position position="154"/>
    </location>
    <ligand>
        <name>FMN</name>
        <dbReference type="ChEBI" id="CHEBI:58210"/>
    </ligand>
</feature>
<evidence type="ECO:0000256" key="5">
    <source>
        <dbReference type="ARBA" id="ARBA00024042"/>
    </source>
</evidence>
<dbReference type="PANTHER" id="PTHR10578:SF107">
    <property type="entry name" value="2-HYDROXYACID OXIDASE 1"/>
    <property type="match status" value="1"/>
</dbReference>
<sequence length="358" mass="36671">MSTDSAPARPAADRAWSVADVALIDEFVEGASGTAAVRNEAGWQQWSLVPRVFRDVRRISTAWTGFGLALRAPVLIAPTALGLVHPQGEREAARGIRAAGMGLVLSQGSTFPVAEVAEVSGPFLQQVYLTQRRDALWPFLDRAVDAGATALALTVDQPAAGVTLPFRASLARLAAPGARNLGNANFVGVPPADLALESRIELADIGLLADRTGLPVVVKGVLHPDDAVAAVEAGAAGVVVSNHGGRQLGGTITSAEALPRVVAAVGGRVPVLVDGGIRQGEDVLRALVLGADAVLVGRPAVRALRAGGADGLRAALETLRGELELAMALAGTPDLAAVTSLGIRHATQTPYATDTPRG</sequence>
<gene>
    <name evidence="9" type="ORF">FRACA_80052</name>
</gene>
<evidence type="ECO:0000256" key="7">
    <source>
        <dbReference type="PIRSR" id="PIRSR000138-2"/>
    </source>
</evidence>
<dbReference type="GO" id="GO:0010181">
    <property type="term" value="F:FMN binding"/>
    <property type="evidence" value="ECO:0007669"/>
    <property type="project" value="InterPro"/>
</dbReference>
<dbReference type="InterPro" id="IPR012133">
    <property type="entry name" value="Alpha-hydoxy_acid_DH_FMN"/>
</dbReference>
<feature type="domain" description="FMN hydroxy acid dehydrogenase" evidence="8">
    <location>
        <begin position="38"/>
        <end position="348"/>
    </location>
</feature>
<evidence type="ECO:0000313" key="9">
    <source>
        <dbReference type="EMBL" id="SNQ51752.1"/>
    </source>
</evidence>
<keyword evidence="4" id="KW-0560">Oxidoreductase</keyword>
<dbReference type="Gene3D" id="3.20.20.70">
    <property type="entry name" value="Aldolase class I"/>
    <property type="match status" value="1"/>
</dbReference>
<accession>A0A2I2L1F6</accession>
<dbReference type="PANTHER" id="PTHR10578">
    <property type="entry name" value="S -2-HYDROXY-ACID OXIDASE-RELATED"/>
    <property type="match status" value="1"/>
</dbReference>
<comment type="similarity">
    <text evidence="5">Belongs to the FMN-dependent alpha-hydroxy acid dehydrogenase family.</text>
</comment>
<feature type="binding site" evidence="7">
    <location>
        <position position="243"/>
    </location>
    <ligand>
        <name>glyoxylate</name>
        <dbReference type="ChEBI" id="CHEBI:36655"/>
    </ligand>
</feature>
<evidence type="ECO:0000256" key="2">
    <source>
        <dbReference type="ARBA" id="ARBA00022630"/>
    </source>
</evidence>
<evidence type="ECO:0000256" key="3">
    <source>
        <dbReference type="ARBA" id="ARBA00022643"/>
    </source>
</evidence>
<evidence type="ECO:0000256" key="4">
    <source>
        <dbReference type="ARBA" id="ARBA00023002"/>
    </source>
</evidence>
<dbReference type="Pfam" id="PF01070">
    <property type="entry name" value="FMN_dh"/>
    <property type="match status" value="1"/>
</dbReference>
<feature type="binding site" evidence="7">
    <location>
        <begin position="274"/>
        <end position="278"/>
    </location>
    <ligand>
        <name>FMN</name>
        <dbReference type="ChEBI" id="CHEBI:58210"/>
    </ligand>
</feature>
<evidence type="ECO:0000313" key="10">
    <source>
        <dbReference type="Proteomes" id="UP000234331"/>
    </source>
</evidence>
<keyword evidence="10" id="KW-1185">Reference proteome</keyword>
<dbReference type="CDD" id="cd02809">
    <property type="entry name" value="alpha_hydroxyacid_oxid_FMN"/>
    <property type="match status" value="1"/>
</dbReference>
<dbReference type="PROSITE" id="PS00557">
    <property type="entry name" value="FMN_HYDROXY_ACID_DH_1"/>
    <property type="match status" value="1"/>
</dbReference>
<evidence type="ECO:0000256" key="6">
    <source>
        <dbReference type="PIRSR" id="PIRSR000138-1"/>
    </source>
</evidence>
<feature type="binding site" evidence="7">
    <location>
        <begin position="78"/>
        <end position="80"/>
    </location>
    <ligand>
        <name>FMN</name>
        <dbReference type="ChEBI" id="CHEBI:58210"/>
    </ligand>
</feature>
<feature type="binding site" evidence="7">
    <location>
        <position position="106"/>
    </location>
    <ligand>
        <name>FMN</name>
        <dbReference type="ChEBI" id="CHEBI:58210"/>
    </ligand>
</feature>
<feature type="active site" description="Proton acceptor" evidence="6">
    <location>
        <position position="243"/>
    </location>
</feature>
<keyword evidence="3 7" id="KW-0288">FMN</keyword>
<feature type="binding site" evidence="7">
    <location>
        <begin position="297"/>
        <end position="298"/>
    </location>
    <ligand>
        <name>FMN</name>
        <dbReference type="ChEBI" id="CHEBI:58210"/>
    </ligand>
</feature>